<evidence type="ECO:0000313" key="4">
    <source>
        <dbReference type="Proteomes" id="UP000288603"/>
    </source>
</evidence>
<keyword evidence="4" id="KW-1185">Reference proteome</keyword>
<dbReference type="CDD" id="cd01004">
    <property type="entry name" value="PBP2_MidA_like"/>
    <property type="match status" value="1"/>
</dbReference>
<evidence type="ECO:0000313" key="3">
    <source>
        <dbReference type="EMBL" id="RWZ64581.1"/>
    </source>
</evidence>
<dbReference type="Gene3D" id="3.40.190.10">
    <property type="entry name" value="Periplasmic binding protein-like II"/>
    <property type="match status" value="2"/>
</dbReference>
<dbReference type="Pfam" id="PF00497">
    <property type="entry name" value="SBP_bac_3"/>
    <property type="match status" value="1"/>
</dbReference>
<dbReference type="RefSeq" id="WP_128498359.1">
    <property type="nucleotide sequence ID" value="NZ_RZNC01000002.1"/>
</dbReference>
<reference evidence="3 4" key="1">
    <citation type="submission" date="2018-12" db="EMBL/GenBank/DDBJ databases">
        <authorList>
            <person name="Li F."/>
        </authorList>
    </citation>
    <scope>NUCLEOTIDE SEQUENCE [LARGE SCALE GENOMIC DNA]</scope>
    <source>
        <strain evidence="3 4">8H24J-4-2</strain>
    </source>
</reference>
<sequence length="330" mass="34035">MTVLPPPQHRLSHPALRPLRSVAAFVATAGVVAVLAGCASDTGGTGTEGSSGGAEPAPVETIGSDFIAGTFDQEAADLLPADIAEAGVIHAAGGPGYAPHFLLADDGTTLTGNDIELLLAVGDVLGVTVEHEDVGFDAMIPSLQSERVDMANGAMSVTDERLAVVDYVTYFAGGTSLIVPTGNPLGIDLESMCGRRIAVQQGTVYADNYMPEFQSACEEAGEEPIDVSVFPTQPDATLALTSGRADASMSDYGPLTYVAERSSGALEVLEETYDPSTWGFTFPQGSDLTPAIAAAVNVLIEDGTYEEILSKWGVTSGAIEESEMLTADGA</sequence>
<gene>
    <name evidence="3" type="ORF">ELQ92_07460</name>
</gene>
<feature type="domain" description="Solute-binding protein family 3/N-terminal" evidence="2">
    <location>
        <begin position="88"/>
        <end position="316"/>
    </location>
</feature>
<dbReference type="SUPFAM" id="SSF53850">
    <property type="entry name" value="Periplasmic binding protein-like II"/>
    <property type="match status" value="1"/>
</dbReference>
<dbReference type="InterPro" id="IPR001638">
    <property type="entry name" value="Solute-binding_3/MltF_N"/>
</dbReference>
<comment type="caution">
    <text evidence="3">The sequence shown here is derived from an EMBL/GenBank/DDBJ whole genome shotgun (WGS) entry which is preliminary data.</text>
</comment>
<dbReference type="PANTHER" id="PTHR35936:SF17">
    <property type="entry name" value="ARGININE-BINDING EXTRACELLULAR PROTEIN ARTP"/>
    <property type="match status" value="1"/>
</dbReference>
<evidence type="ECO:0000259" key="2">
    <source>
        <dbReference type="SMART" id="SM00062"/>
    </source>
</evidence>
<accession>A0A444QD51</accession>
<protein>
    <submittedName>
        <fullName evidence="3">ABC transporter substrate-binding protein</fullName>
    </submittedName>
</protein>
<evidence type="ECO:0000256" key="1">
    <source>
        <dbReference type="ARBA" id="ARBA00022729"/>
    </source>
</evidence>
<organism evidence="3 4">
    <name type="scientific">Labedella populi</name>
    <dbReference type="NCBI Taxonomy" id="2498850"/>
    <lineage>
        <taxon>Bacteria</taxon>
        <taxon>Bacillati</taxon>
        <taxon>Actinomycetota</taxon>
        <taxon>Actinomycetes</taxon>
        <taxon>Micrococcales</taxon>
        <taxon>Microbacteriaceae</taxon>
        <taxon>Labedella</taxon>
    </lineage>
</organism>
<dbReference type="Proteomes" id="UP000288603">
    <property type="component" value="Unassembled WGS sequence"/>
</dbReference>
<dbReference type="EMBL" id="RZNC01000002">
    <property type="protein sequence ID" value="RWZ64581.1"/>
    <property type="molecule type" value="Genomic_DNA"/>
</dbReference>
<dbReference type="OrthoDB" id="4633994at2"/>
<dbReference type="AlphaFoldDB" id="A0A444QD51"/>
<dbReference type="SMART" id="SM00062">
    <property type="entry name" value="PBPb"/>
    <property type="match status" value="1"/>
</dbReference>
<name>A0A444QD51_9MICO</name>
<proteinExistence type="predicted"/>
<dbReference type="PANTHER" id="PTHR35936">
    <property type="entry name" value="MEMBRANE-BOUND LYTIC MUREIN TRANSGLYCOSYLASE F"/>
    <property type="match status" value="1"/>
</dbReference>
<keyword evidence="1" id="KW-0732">Signal</keyword>